<dbReference type="InterPro" id="IPR005467">
    <property type="entry name" value="His_kinase_dom"/>
</dbReference>
<dbReference type="InterPro" id="IPR036890">
    <property type="entry name" value="HATPase_C_sf"/>
</dbReference>
<dbReference type="SUPFAM" id="SSF55785">
    <property type="entry name" value="PYP-like sensor domain (PAS domain)"/>
    <property type="match status" value="2"/>
</dbReference>
<evidence type="ECO:0000256" key="5">
    <source>
        <dbReference type="ARBA" id="ARBA00022741"/>
    </source>
</evidence>
<dbReference type="AlphaFoldDB" id="A0A4Y8RIG0"/>
<dbReference type="Pfam" id="PF00072">
    <property type="entry name" value="Response_reg"/>
    <property type="match status" value="1"/>
</dbReference>
<dbReference type="InterPro" id="IPR035965">
    <property type="entry name" value="PAS-like_dom_sf"/>
</dbReference>
<dbReference type="PROSITE" id="PS50109">
    <property type="entry name" value="HIS_KIN"/>
    <property type="match status" value="1"/>
</dbReference>
<keyword evidence="7" id="KW-0067">ATP-binding</keyword>
<keyword evidence="4" id="KW-0808">Transferase</keyword>
<evidence type="ECO:0000256" key="9">
    <source>
        <dbReference type="PROSITE-ProRule" id="PRU00169"/>
    </source>
</evidence>
<organism evidence="14 15">
    <name type="scientific">Jiella endophytica</name>
    <dbReference type="NCBI Taxonomy" id="2558362"/>
    <lineage>
        <taxon>Bacteria</taxon>
        <taxon>Pseudomonadati</taxon>
        <taxon>Pseudomonadota</taxon>
        <taxon>Alphaproteobacteria</taxon>
        <taxon>Hyphomicrobiales</taxon>
        <taxon>Aurantimonadaceae</taxon>
        <taxon>Jiella</taxon>
    </lineage>
</organism>
<dbReference type="NCBIfam" id="TIGR00229">
    <property type="entry name" value="sensory_box"/>
    <property type="match status" value="2"/>
</dbReference>
<dbReference type="InterPro" id="IPR001789">
    <property type="entry name" value="Sig_transdc_resp-reg_receiver"/>
</dbReference>
<dbReference type="InterPro" id="IPR004358">
    <property type="entry name" value="Sig_transdc_His_kin-like_C"/>
</dbReference>
<dbReference type="InterPro" id="IPR011006">
    <property type="entry name" value="CheY-like_superfamily"/>
</dbReference>
<dbReference type="Gene3D" id="1.10.287.130">
    <property type="match status" value="1"/>
</dbReference>
<proteinExistence type="predicted"/>
<dbReference type="InterPro" id="IPR036097">
    <property type="entry name" value="HisK_dim/P_sf"/>
</dbReference>
<dbReference type="CDD" id="cd00130">
    <property type="entry name" value="PAS"/>
    <property type="match status" value="2"/>
</dbReference>
<feature type="region of interest" description="Disordered" evidence="10">
    <location>
        <begin position="648"/>
        <end position="673"/>
    </location>
</feature>
<dbReference type="SUPFAM" id="SSF52172">
    <property type="entry name" value="CheY-like"/>
    <property type="match status" value="1"/>
</dbReference>
<evidence type="ECO:0000256" key="3">
    <source>
        <dbReference type="ARBA" id="ARBA00022553"/>
    </source>
</evidence>
<dbReference type="SUPFAM" id="SSF55874">
    <property type="entry name" value="ATPase domain of HSP90 chaperone/DNA topoisomerase II/histidine kinase"/>
    <property type="match status" value="1"/>
</dbReference>
<dbReference type="InterPro" id="IPR000014">
    <property type="entry name" value="PAS"/>
</dbReference>
<dbReference type="InterPro" id="IPR003661">
    <property type="entry name" value="HisK_dim/P_dom"/>
</dbReference>
<evidence type="ECO:0000256" key="6">
    <source>
        <dbReference type="ARBA" id="ARBA00022777"/>
    </source>
</evidence>
<name>A0A4Y8RIG0_9HYPH</name>
<dbReference type="PROSITE" id="PS50110">
    <property type="entry name" value="RESPONSE_REGULATORY"/>
    <property type="match status" value="1"/>
</dbReference>
<feature type="domain" description="Response regulatory" evidence="12">
    <location>
        <begin position="533"/>
        <end position="647"/>
    </location>
</feature>
<dbReference type="PROSITE" id="PS50112">
    <property type="entry name" value="PAS"/>
    <property type="match status" value="2"/>
</dbReference>
<dbReference type="SMART" id="SM00387">
    <property type="entry name" value="HATPase_c"/>
    <property type="match status" value="1"/>
</dbReference>
<feature type="domain" description="Histidine kinase" evidence="11">
    <location>
        <begin position="288"/>
        <end position="507"/>
    </location>
</feature>
<evidence type="ECO:0000256" key="2">
    <source>
        <dbReference type="ARBA" id="ARBA00012438"/>
    </source>
</evidence>
<evidence type="ECO:0000256" key="10">
    <source>
        <dbReference type="SAM" id="MobiDB-lite"/>
    </source>
</evidence>
<dbReference type="PANTHER" id="PTHR43065">
    <property type="entry name" value="SENSOR HISTIDINE KINASE"/>
    <property type="match status" value="1"/>
</dbReference>
<evidence type="ECO:0000256" key="1">
    <source>
        <dbReference type="ARBA" id="ARBA00000085"/>
    </source>
</evidence>
<dbReference type="Pfam" id="PF02518">
    <property type="entry name" value="HATPase_c"/>
    <property type="match status" value="1"/>
</dbReference>
<evidence type="ECO:0000256" key="7">
    <source>
        <dbReference type="ARBA" id="ARBA00022840"/>
    </source>
</evidence>
<dbReference type="EC" id="2.7.13.3" evidence="2"/>
<evidence type="ECO:0000313" key="15">
    <source>
        <dbReference type="Proteomes" id="UP000298179"/>
    </source>
</evidence>
<dbReference type="PANTHER" id="PTHR43065:SF49">
    <property type="entry name" value="HISTIDINE KINASE"/>
    <property type="match status" value="1"/>
</dbReference>
<evidence type="ECO:0000256" key="8">
    <source>
        <dbReference type="ARBA" id="ARBA00023012"/>
    </source>
</evidence>
<evidence type="ECO:0000313" key="14">
    <source>
        <dbReference type="EMBL" id="TFF22815.1"/>
    </source>
</evidence>
<dbReference type="Proteomes" id="UP000298179">
    <property type="component" value="Unassembled WGS sequence"/>
</dbReference>
<dbReference type="Gene3D" id="3.40.50.2300">
    <property type="match status" value="1"/>
</dbReference>
<feature type="modified residue" description="4-aspartylphosphate" evidence="9">
    <location>
        <position position="585"/>
    </location>
</feature>
<dbReference type="InterPro" id="IPR013767">
    <property type="entry name" value="PAS_fold"/>
</dbReference>
<dbReference type="SUPFAM" id="SSF47384">
    <property type="entry name" value="Homodimeric domain of signal transducing histidine kinase"/>
    <property type="match status" value="1"/>
</dbReference>
<dbReference type="SMART" id="SM00388">
    <property type="entry name" value="HisKA"/>
    <property type="match status" value="1"/>
</dbReference>
<keyword evidence="15" id="KW-1185">Reference proteome</keyword>
<dbReference type="CDD" id="cd00082">
    <property type="entry name" value="HisKA"/>
    <property type="match status" value="1"/>
</dbReference>
<evidence type="ECO:0000259" key="13">
    <source>
        <dbReference type="PROSITE" id="PS50112"/>
    </source>
</evidence>
<dbReference type="RefSeq" id="WP_134761917.1">
    <property type="nucleotide sequence ID" value="NZ_SOZD01000003.1"/>
</dbReference>
<keyword evidence="5" id="KW-0547">Nucleotide-binding</keyword>
<dbReference type="Gene3D" id="3.30.450.20">
    <property type="entry name" value="PAS domain"/>
    <property type="match status" value="2"/>
</dbReference>
<evidence type="ECO:0000256" key="4">
    <source>
        <dbReference type="ARBA" id="ARBA00022679"/>
    </source>
</evidence>
<dbReference type="Pfam" id="PF00989">
    <property type="entry name" value="PAS"/>
    <property type="match status" value="1"/>
</dbReference>
<dbReference type="SMART" id="SM00091">
    <property type="entry name" value="PAS"/>
    <property type="match status" value="2"/>
</dbReference>
<feature type="domain" description="PAS" evidence="13">
    <location>
        <begin position="13"/>
        <end position="69"/>
    </location>
</feature>
<dbReference type="GO" id="GO:0006355">
    <property type="term" value="P:regulation of DNA-templated transcription"/>
    <property type="evidence" value="ECO:0007669"/>
    <property type="project" value="InterPro"/>
</dbReference>
<accession>A0A4Y8RIG0</accession>
<feature type="domain" description="PAS" evidence="13">
    <location>
        <begin position="141"/>
        <end position="198"/>
    </location>
</feature>
<keyword evidence="8" id="KW-0902">Two-component regulatory system</keyword>
<dbReference type="InterPro" id="IPR003594">
    <property type="entry name" value="HATPase_dom"/>
</dbReference>
<comment type="catalytic activity">
    <reaction evidence="1">
        <text>ATP + protein L-histidine = ADP + protein N-phospho-L-histidine.</text>
        <dbReference type="EC" id="2.7.13.3"/>
    </reaction>
</comment>
<reference evidence="14 15" key="1">
    <citation type="submission" date="2019-03" db="EMBL/GenBank/DDBJ databases">
        <title>Jiella endophytica sp. nov., a novel endophytic bacterium isolated from root of Ficus microcarpa Linn. f.</title>
        <authorList>
            <person name="Tuo L."/>
        </authorList>
    </citation>
    <scope>NUCLEOTIDE SEQUENCE [LARGE SCALE GENOMIC DNA]</scope>
    <source>
        <strain evidence="14 15">CBS5Q-3</strain>
    </source>
</reference>
<dbReference type="Gene3D" id="3.30.565.10">
    <property type="entry name" value="Histidine kinase-like ATPase, C-terminal domain"/>
    <property type="match status" value="1"/>
</dbReference>
<dbReference type="Pfam" id="PF13426">
    <property type="entry name" value="PAS_9"/>
    <property type="match status" value="1"/>
</dbReference>
<dbReference type="PRINTS" id="PR00344">
    <property type="entry name" value="BCTRLSENSOR"/>
</dbReference>
<comment type="caution">
    <text evidence="14">The sequence shown here is derived from an EMBL/GenBank/DDBJ whole genome shotgun (WGS) entry which is preliminary data.</text>
</comment>
<dbReference type="GO" id="GO:0000155">
    <property type="term" value="F:phosphorelay sensor kinase activity"/>
    <property type="evidence" value="ECO:0007669"/>
    <property type="project" value="InterPro"/>
</dbReference>
<keyword evidence="3 9" id="KW-0597">Phosphoprotein</keyword>
<dbReference type="OrthoDB" id="7967436at2"/>
<gene>
    <name evidence="14" type="ORF">E3C22_10120</name>
</gene>
<evidence type="ECO:0000259" key="11">
    <source>
        <dbReference type="PROSITE" id="PS50109"/>
    </source>
</evidence>
<dbReference type="SMART" id="SM00448">
    <property type="entry name" value="REC"/>
    <property type="match status" value="1"/>
</dbReference>
<evidence type="ECO:0000259" key="12">
    <source>
        <dbReference type="PROSITE" id="PS50110"/>
    </source>
</evidence>
<protein>
    <recommendedName>
        <fullName evidence="2">histidine kinase</fullName>
        <ecNumber evidence="2">2.7.13.3</ecNumber>
    </recommendedName>
</protein>
<sequence>MQAQPHVVPSPISDQAYRQMVDSLVDYAIILLDGDGTITSWNRGAEQLKGYVSDDVLGLNFFQFFFRAEASDTSVDDVIAELARHGRFESEGWCRRKNGNSIWIHLTIQGAPPQDGSPGGYVAICRDRTLRRSAERVSRRTEDRFRQLLDGFRDHAICMLDADGLISGWSDELERILGYRGTEVVGEPFSKLFSGEDRIAGAPDRTLTAALGRRRYEYHGCHQHRDGQLVPMSGIVDAIRGDDGSPAGFAVVMRDRSVQQETEQALVDARLALSQSQKLEMIGRLTGGFAHDFNNLLSAILGNLELSRRRIALDSEIRGFIDNAVIGAQRGAALVGRMMSFTRERPEWVRTVALPELIEGLGDLVFRTIGPNVTVQVSCSSPLAPVEVDPHQLELALINLIVNARDAMPTGGTIEIRGRNRRIAGAAANGGARRYVELQVVDTGTGMDEQTLARASELFFTTKPAGKGTGLGLSMVQSYVDAVHGRMSIASRPGKGTTISLLLPAARRGGLGALADEDIEAEDLDNPPARHLRILVADDDALVLLNVVAMLSDLGHETVEAGSGQEALGILSNGGQPPIDLLITDHAMPRMTGVELAAAVKAQWPALPVILASGYSEDAIDYHPADGVLLRKPFGIRDLRGAIERAVRPDPLENAGEPGDGAAPPKAVLGASR</sequence>
<dbReference type="EMBL" id="SOZD01000003">
    <property type="protein sequence ID" value="TFF22815.1"/>
    <property type="molecule type" value="Genomic_DNA"/>
</dbReference>
<keyword evidence="6 14" id="KW-0418">Kinase</keyword>
<dbReference type="GO" id="GO:0005524">
    <property type="term" value="F:ATP binding"/>
    <property type="evidence" value="ECO:0007669"/>
    <property type="project" value="UniProtKB-KW"/>
</dbReference>